<dbReference type="AlphaFoldDB" id="W9BIN7"/>
<feature type="compositionally biased region" description="Low complexity" evidence="1">
    <location>
        <begin position="83"/>
        <end position="95"/>
    </location>
</feature>
<protein>
    <submittedName>
        <fullName evidence="3">Uncharacterized protein</fullName>
    </submittedName>
</protein>
<dbReference type="eggNOG" id="ENOG5031FPI">
    <property type="taxonomic scope" value="Bacteria"/>
</dbReference>
<keyword evidence="4" id="KW-1185">Reference proteome</keyword>
<accession>W9BIN7</accession>
<gene>
    <name evidence="3" type="ORF">BN977_01433</name>
</gene>
<feature type="compositionally biased region" description="Gly residues" evidence="1">
    <location>
        <begin position="15"/>
        <end position="28"/>
    </location>
</feature>
<feature type="compositionally biased region" description="Low complexity" evidence="1">
    <location>
        <begin position="29"/>
        <end position="39"/>
    </location>
</feature>
<dbReference type="RefSeq" id="WP_131590035.1">
    <property type="nucleotide sequence ID" value="NZ_CCBB010000001.1"/>
</dbReference>
<evidence type="ECO:0000256" key="2">
    <source>
        <dbReference type="SAM" id="Phobius"/>
    </source>
</evidence>
<feature type="transmembrane region" description="Helical" evidence="2">
    <location>
        <begin position="52"/>
        <end position="73"/>
    </location>
</feature>
<keyword evidence="2" id="KW-1133">Transmembrane helix</keyword>
<organism evidence="3 4">
    <name type="scientific">Mycolicibacterium cosmeticum</name>
    <dbReference type="NCBI Taxonomy" id="258533"/>
    <lineage>
        <taxon>Bacteria</taxon>
        <taxon>Bacillati</taxon>
        <taxon>Actinomycetota</taxon>
        <taxon>Actinomycetes</taxon>
        <taxon>Mycobacteriales</taxon>
        <taxon>Mycobacteriaceae</taxon>
        <taxon>Mycolicibacterium</taxon>
    </lineage>
</organism>
<evidence type="ECO:0000313" key="3">
    <source>
        <dbReference type="EMBL" id="CDO06640.1"/>
    </source>
</evidence>
<sequence length="379" mass="40273">MTQPPPPPNGSWNPGPGGWPQGYPGGQPGPQWNPQQGWPQTPPPQKRGFAKWIIGGVALVGVIAVTAVVAVSCTKSSGGSDKPTAAPTTSGASTSDFASANDTGPVSVITEDPSCAPWMPILTTFANSTDEGWKQRDPSIPADLWSTELRSQYQSAAQAMRTAADQTVPLTKLTNHRVMRELYEQFIAYARAYADRIRGYTPQDDRLAVTAVTTTEVLSNICQAITYGSAAARAPLTTPAQPPTSIAPVGNPNDPQRFLIGSETQCKAWSDAMDAYSANTAINAWLKIDPNIPASQLTPEQKAQTDAAVPVLQSFAEQLADIGSQSENPTFQDFAILASQYKLAYISAIPTLVPSDNYLYDAGRYIPGVIRGACESSGS</sequence>
<dbReference type="STRING" id="258533.BN977_01433"/>
<dbReference type="NCBIfam" id="NF045726">
    <property type="entry name" value="XXplasma_LP"/>
    <property type="match status" value="1"/>
</dbReference>
<keyword evidence="2" id="KW-0812">Transmembrane</keyword>
<dbReference type="InterPro" id="IPR054816">
    <property type="entry name" value="Lipoprotein_mollicutes-type_CS"/>
</dbReference>
<dbReference type="OrthoDB" id="4656918at2"/>
<evidence type="ECO:0000313" key="4">
    <source>
        <dbReference type="Proteomes" id="UP000028870"/>
    </source>
</evidence>
<reference evidence="3" key="2">
    <citation type="submission" date="2014-03" db="EMBL/GenBank/DDBJ databases">
        <authorList>
            <person name="Urmite Genomes"/>
        </authorList>
    </citation>
    <scope>NUCLEOTIDE SEQUENCE</scope>
    <source>
        <strain evidence="3">DSM 44829</strain>
    </source>
</reference>
<feature type="region of interest" description="Disordered" evidence="1">
    <location>
        <begin position="1"/>
        <end position="47"/>
    </location>
</feature>
<keyword evidence="2" id="KW-0472">Membrane</keyword>
<evidence type="ECO:0000256" key="1">
    <source>
        <dbReference type="SAM" id="MobiDB-lite"/>
    </source>
</evidence>
<comment type="caution">
    <text evidence="3">The sequence shown here is derived from an EMBL/GenBank/DDBJ whole genome shotgun (WGS) entry which is preliminary data.</text>
</comment>
<reference evidence="3" key="1">
    <citation type="submission" date="2014-03" db="EMBL/GenBank/DDBJ databases">
        <title>Draft Genome Sequence of Mycobacterium cosmeticum DSM 44829.</title>
        <authorList>
            <person name="Croce O."/>
            <person name="Robert C."/>
            <person name="Raoult D."/>
            <person name="Drancourt M."/>
        </authorList>
    </citation>
    <scope>NUCLEOTIDE SEQUENCE [LARGE SCALE GENOMIC DNA]</scope>
    <source>
        <strain evidence="3">DSM 44829</strain>
    </source>
</reference>
<name>W9BIN7_MYCCO</name>
<dbReference type="Proteomes" id="UP000028870">
    <property type="component" value="Unassembled WGS sequence"/>
</dbReference>
<feature type="region of interest" description="Disordered" evidence="1">
    <location>
        <begin position="74"/>
        <end position="106"/>
    </location>
</feature>
<proteinExistence type="predicted"/>
<dbReference type="EMBL" id="CCBB010000001">
    <property type="protein sequence ID" value="CDO06640.1"/>
    <property type="molecule type" value="Genomic_DNA"/>
</dbReference>